<dbReference type="InterPro" id="IPR001683">
    <property type="entry name" value="PX_dom"/>
</dbReference>
<dbReference type="AlphaFoldDB" id="F2UG12"/>
<dbReference type="OrthoDB" id="10690876at2759"/>
<dbReference type="GO" id="GO:0035091">
    <property type="term" value="F:phosphatidylinositol binding"/>
    <property type="evidence" value="ECO:0007669"/>
    <property type="project" value="InterPro"/>
</dbReference>
<dbReference type="GeneID" id="16072457"/>
<reference evidence="2" key="1">
    <citation type="submission" date="2009-08" db="EMBL/GenBank/DDBJ databases">
        <title>Annotation of Salpingoeca rosetta.</title>
        <authorList>
            <consortium name="The Broad Institute Genome Sequencing Platform"/>
            <person name="Russ C."/>
            <person name="Cuomo C."/>
            <person name="Burger G."/>
            <person name="Gray M.W."/>
            <person name="Holland P.W.H."/>
            <person name="King N."/>
            <person name="Lang F.B.F."/>
            <person name="Roger A.J."/>
            <person name="Ruiz-Trillo I."/>
            <person name="Young S.K."/>
            <person name="Zeng Q."/>
            <person name="Gargeya S."/>
            <person name="Alvarado L."/>
            <person name="Berlin A."/>
            <person name="Chapman S.B."/>
            <person name="Chen Z."/>
            <person name="Freedman E."/>
            <person name="Gellesch M."/>
            <person name="Goldberg J."/>
            <person name="Griggs A."/>
            <person name="Gujja S."/>
            <person name="Heilman E."/>
            <person name="Heiman D."/>
            <person name="Howarth C."/>
            <person name="Mehta T."/>
            <person name="Neiman D."/>
            <person name="Pearson M."/>
            <person name="Roberts A."/>
            <person name="Saif S."/>
            <person name="Shea T."/>
            <person name="Shenoy N."/>
            <person name="Sisk P."/>
            <person name="Stolte C."/>
            <person name="Sykes S."/>
            <person name="White J."/>
            <person name="Yandava C."/>
            <person name="Haas B."/>
            <person name="Nusbaum C."/>
            <person name="Birren B."/>
        </authorList>
    </citation>
    <scope>NUCLEOTIDE SEQUENCE [LARGE SCALE GENOMIC DNA]</scope>
    <source>
        <strain evidence="2">ATCC 50818</strain>
    </source>
</reference>
<accession>F2UG12</accession>
<proteinExistence type="predicted"/>
<dbReference type="Proteomes" id="UP000007799">
    <property type="component" value="Unassembled WGS sequence"/>
</dbReference>
<dbReference type="Gene3D" id="3.30.1520.10">
    <property type="entry name" value="Phox-like domain"/>
    <property type="match status" value="1"/>
</dbReference>
<organism evidence="3">
    <name type="scientific">Salpingoeca rosetta (strain ATCC 50818 / BSB-021)</name>
    <dbReference type="NCBI Taxonomy" id="946362"/>
    <lineage>
        <taxon>Eukaryota</taxon>
        <taxon>Choanoflagellata</taxon>
        <taxon>Craspedida</taxon>
        <taxon>Salpingoecidae</taxon>
        <taxon>Salpingoeca</taxon>
    </lineage>
</organism>
<evidence type="ECO:0000313" key="2">
    <source>
        <dbReference type="EMBL" id="EGD75440.1"/>
    </source>
</evidence>
<protein>
    <recommendedName>
        <fullName evidence="1">PX domain-containing protein</fullName>
    </recommendedName>
</protein>
<dbReference type="SUPFAM" id="SSF64268">
    <property type="entry name" value="PX domain"/>
    <property type="match status" value="1"/>
</dbReference>
<dbReference type="KEGG" id="sre:PTSG_06515"/>
<sequence length="564" mass="61881">MAEEDSSGRSAWGVRVAYTGEQRDGANLYAVSVHGVLLQAEEDVQMDLKDDDDSGSGDKADAGGAQQASAGVHQVYKHYACFVELRERLQHVLSDDQRYKEACSHFPSKWSLRSLNDRAAKLERFLGTLVAAPDIRETFVVRHFLGVYDNARLYQTLTYCPTCIFSLRRQPALLPAAVSTRDGVVVLEASCPAHAQRRRGTSKAAENKAGKLECTLCSDASVFLRWAASTIAVSAKLRACATPSTFAHTAQAHPPCVKRIPLLRAGKPIPEEELVSMCTAAVATERAAGSSFARKRLAVMFSDPQTYDRDAVNAAVHAALPHTRRHRVVLELNPTCMAAVAALPNSCFLSPRVYPLVTTTIPANMVSRSRMALIVALGELAAFNNMNAAVDINITRPFPDLTTIFDSLRSKNMGFGRYPISMSPSAGCAAVLIDLGEEVVSLNRLVDMDRLWTMALPHINKLRQSNYGLLTARSALSEARKAFMACVRPGVLERFPNLRVDFDRQTLDNLQWLVGRAQIFFVRRQPDAASFDAALVMDTCEDTAMRTDAMQQAEVQAAKKKQST</sequence>
<evidence type="ECO:0000313" key="3">
    <source>
        <dbReference type="Proteomes" id="UP000007799"/>
    </source>
</evidence>
<keyword evidence="3" id="KW-1185">Reference proteome</keyword>
<name>F2UG12_SALR5</name>
<gene>
    <name evidence="2" type="ORF">PTSG_06515</name>
</gene>
<dbReference type="InterPro" id="IPR036871">
    <property type="entry name" value="PX_dom_sf"/>
</dbReference>
<dbReference type="InParanoid" id="F2UG12"/>
<evidence type="ECO:0000259" key="1">
    <source>
        <dbReference type="Pfam" id="PF00787"/>
    </source>
</evidence>
<dbReference type="RefSeq" id="XP_004991897.1">
    <property type="nucleotide sequence ID" value="XM_004991840.1"/>
</dbReference>
<dbReference type="eggNOG" id="ENOG502S0MN">
    <property type="taxonomic scope" value="Eukaryota"/>
</dbReference>
<dbReference type="EMBL" id="GL832972">
    <property type="protein sequence ID" value="EGD75440.1"/>
    <property type="molecule type" value="Genomic_DNA"/>
</dbReference>
<feature type="domain" description="PX" evidence="1">
    <location>
        <begin position="72"/>
        <end position="145"/>
    </location>
</feature>
<dbReference type="Pfam" id="PF00787">
    <property type="entry name" value="PX"/>
    <property type="match status" value="1"/>
</dbReference>